<proteinExistence type="predicted"/>
<dbReference type="PANTHER" id="PTHR43603:SF1">
    <property type="entry name" value="ZINC-REGULATED GTPASE METALLOPROTEIN ACTIVATOR 1"/>
    <property type="match status" value="1"/>
</dbReference>
<dbReference type="AlphaFoldDB" id="A0A0N0XZ15"/>
<feature type="non-terminal residue" evidence="2">
    <location>
        <position position="1"/>
    </location>
</feature>
<keyword evidence="2" id="KW-0223">Dioxygenase</keyword>
<organism evidence="2 3">
    <name type="scientific">Streptomyces chattanoogensis</name>
    <dbReference type="NCBI Taxonomy" id="66876"/>
    <lineage>
        <taxon>Bacteria</taxon>
        <taxon>Bacillati</taxon>
        <taxon>Actinomycetota</taxon>
        <taxon>Actinomycetes</taxon>
        <taxon>Kitasatosporales</taxon>
        <taxon>Streptomycetaceae</taxon>
        <taxon>Streptomyces</taxon>
    </lineage>
</organism>
<reference evidence="3" key="1">
    <citation type="submission" date="2015-07" db="EMBL/GenBank/DDBJ databases">
        <authorList>
            <person name="Ju K.-S."/>
            <person name="Doroghazi J.R."/>
            <person name="Metcalf W.W."/>
        </authorList>
    </citation>
    <scope>NUCLEOTIDE SEQUENCE [LARGE SCALE GENOMIC DNA]</scope>
    <source>
        <strain evidence="3">NRRL ISP-5002</strain>
    </source>
</reference>
<accession>A0A0N0XZ15</accession>
<feature type="domain" description="CobW C-terminal" evidence="1">
    <location>
        <begin position="175"/>
        <end position="291"/>
    </location>
</feature>
<evidence type="ECO:0000313" key="3">
    <source>
        <dbReference type="Proteomes" id="UP000037982"/>
    </source>
</evidence>
<evidence type="ECO:0000259" key="1">
    <source>
        <dbReference type="SMART" id="SM00833"/>
    </source>
</evidence>
<evidence type="ECO:0000313" key="2">
    <source>
        <dbReference type="EMBL" id="KPC65927.1"/>
    </source>
</evidence>
<name>A0A0N0XZ15_9ACTN</name>
<dbReference type="EMBL" id="LGKG01000026">
    <property type="protein sequence ID" value="KPC65927.1"/>
    <property type="molecule type" value="Genomic_DNA"/>
</dbReference>
<keyword evidence="3" id="KW-1185">Reference proteome</keyword>
<dbReference type="GO" id="GO:0051213">
    <property type="term" value="F:dioxygenase activity"/>
    <property type="evidence" value="ECO:0007669"/>
    <property type="project" value="UniProtKB-KW"/>
</dbReference>
<keyword evidence="2" id="KW-0560">Oxidoreductase</keyword>
<gene>
    <name evidence="2" type="ORF">ADL29_06760</name>
</gene>
<sequence length="311" mass="33615">EAIARRTTRPHVVLALPAELDAQLFLAALWQTPLGRTPTAHHYDLGPVAAGVDPDRFLSDLRCVHQAVRFYGPGARAESVTLAEAAARQVEAAATVILGPGREAADGTREGVRALLAHLSPSATVLSGAGAGASAGEAVLDTLTRPDPRWFEAGPADRLDPVSTPAHPRGVDRGVVSVLWRSRRPVHPERLADSLPKIMSGVVRGRGHLWVATQPGSVVSWRSAGHHLELREAGDWLQEGDTRAWRDASPQRRTLASWFWDDYYGERRNEVVFTGTDLDQDELRGVLDATLLDDRELSLGVEGWAGLAGGR</sequence>
<dbReference type="SUPFAM" id="SSF90002">
    <property type="entry name" value="Hypothetical protein YjiA, C-terminal domain"/>
    <property type="match status" value="1"/>
</dbReference>
<dbReference type="Proteomes" id="UP000037982">
    <property type="component" value="Unassembled WGS sequence"/>
</dbReference>
<dbReference type="SMART" id="SM00833">
    <property type="entry name" value="CobW_C"/>
    <property type="match status" value="1"/>
</dbReference>
<dbReference type="Pfam" id="PF07683">
    <property type="entry name" value="CobW_C"/>
    <property type="match status" value="1"/>
</dbReference>
<protein>
    <submittedName>
        <fullName evidence="2">Aromatic ring-opening dioxygenase LigA</fullName>
    </submittedName>
</protein>
<dbReference type="InterPro" id="IPR051927">
    <property type="entry name" value="Zn_Chap_cDPG_Synth"/>
</dbReference>
<dbReference type="PATRIC" id="fig|66876.3.peg.1487"/>
<comment type="caution">
    <text evidence="2">The sequence shown here is derived from an EMBL/GenBank/DDBJ whole genome shotgun (WGS) entry which is preliminary data.</text>
</comment>
<dbReference type="RefSeq" id="WP_053922822.1">
    <property type="nucleotide sequence ID" value="NZ_LGKG01000026.1"/>
</dbReference>
<dbReference type="PANTHER" id="PTHR43603">
    <property type="entry name" value="COBW DOMAIN-CONTAINING PROTEIN DDB_G0274527"/>
    <property type="match status" value="1"/>
</dbReference>
<dbReference type="InterPro" id="IPR011629">
    <property type="entry name" value="CobW-like_C"/>
</dbReference>